<proteinExistence type="predicted"/>
<dbReference type="WBParaSite" id="Pan_g6143.t1">
    <property type="protein sequence ID" value="Pan_g6143.t1"/>
    <property type="gene ID" value="Pan_g6143"/>
</dbReference>
<sequence length="303" mass="33843">MSQSSGSTASAASSAASSSADSKIRPRRICEVKTATPRIAPYDPATNWDAWRFAFEMAIKMKAATDGKEVKDDVQALMLLTSIGPEVLNDLIWWTSPQRPSDKTIAELWRILDAQYGKRTEIQLARLQLFEQSQGCRDLRTYFRDLNKLLGRCSFEKMTDVRAAMGAVAFIKGIADPYVRERLLDPANDAKTGEELLAAAEIASSAKRATNFALTTDRGTMKTEAEPPKSRCATCKRSNHETMNWFQNATCTRCQKKGHTAARGKRSRQSDIGESKPPDQTIQTIYQSPFDEEADDDIWRPAY</sequence>
<name>A0A7E4W2X8_PANRE</name>
<protein>
    <submittedName>
        <fullName evidence="3">Retrotrans_gag domain-containing protein</fullName>
    </submittedName>
</protein>
<accession>A0A7E4W2X8</accession>
<organism evidence="2 3">
    <name type="scientific">Panagrellus redivivus</name>
    <name type="common">Microworm</name>
    <dbReference type="NCBI Taxonomy" id="6233"/>
    <lineage>
        <taxon>Eukaryota</taxon>
        <taxon>Metazoa</taxon>
        <taxon>Ecdysozoa</taxon>
        <taxon>Nematoda</taxon>
        <taxon>Chromadorea</taxon>
        <taxon>Rhabditida</taxon>
        <taxon>Tylenchina</taxon>
        <taxon>Panagrolaimomorpha</taxon>
        <taxon>Panagrolaimoidea</taxon>
        <taxon>Panagrolaimidae</taxon>
        <taxon>Panagrellus</taxon>
    </lineage>
</organism>
<reference evidence="2" key="1">
    <citation type="journal article" date="2013" name="Genetics">
        <title>The draft genome and transcriptome of Panagrellus redivivus are shaped by the harsh demands of a free-living lifestyle.</title>
        <authorList>
            <person name="Srinivasan J."/>
            <person name="Dillman A.R."/>
            <person name="Macchietto M.G."/>
            <person name="Heikkinen L."/>
            <person name="Lakso M."/>
            <person name="Fracchia K.M."/>
            <person name="Antoshechkin I."/>
            <person name="Mortazavi A."/>
            <person name="Wong G."/>
            <person name="Sternberg P.W."/>
        </authorList>
    </citation>
    <scope>NUCLEOTIDE SEQUENCE [LARGE SCALE GENOMIC DNA]</scope>
    <source>
        <strain evidence="2">MT8872</strain>
    </source>
</reference>
<evidence type="ECO:0000313" key="2">
    <source>
        <dbReference type="Proteomes" id="UP000492821"/>
    </source>
</evidence>
<feature type="compositionally biased region" description="Basic and acidic residues" evidence="1">
    <location>
        <begin position="268"/>
        <end position="277"/>
    </location>
</feature>
<feature type="compositionally biased region" description="Basic residues" evidence="1">
    <location>
        <begin position="256"/>
        <end position="267"/>
    </location>
</feature>
<dbReference type="Proteomes" id="UP000492821">
    <property type="component" value="Unassembled WGS sequence"/>
</dbReference>
<feature type="compositionally biased region" description="Polar residues" evidence="1">
    <location>
        <begin position="278"/>
        <end position="287"/>
    </location>
</feature>
<reference evidence="3" key="2">
    <citation type="submission" date="2020-10" db="UniProtKB">
        <authorList>
            <consortium name="WormBaseParasite"/>
        </authorList>
    </citation>
    <scope>IDENTIFICATION</scope>
</reference>
<dbReference type="AlphaFoldDB" id="A0A7E4W2X8"/>
<feature type="region of interest" description="Disordered" evidence="1">
    <location>
        <begin position="1"/>
        <end position="23"/>
    </location>
</feature>
<evidence type="ECO:0000313" key="3">
    <source>
        <dbReference type="WBParaSite" id="Pan_g6143.t1"/>
    </source>
</evidence>
<feature type="region of interest" description="Disordered" evidence="1">
    <location>
        <begin position="256"/>
        <end position="303"/>
    </location>
</feature>
<evidence type="ECO:0000256" key="1">
    <source>
        <dbReference type="SAM" id="MobiDB-lite"/>
    </source>
</evidence>
<feature type="compositionally biased region" description="Low complexity" evidence="1">
    <location>
        <begin position="1"/>
        <end position="21"/>
    </location>
</feature>
<keyword evidence="2" id="KW-1185">Reference proteome</keyword>